<evidence type="ECO:0000256" key="3">
    <source>
        <dbReference type="ARBA" id="ARBA00022490"/>
    </source>
</evidence>
<feature type="region of interest" description="Disordered" evidence="6">
    <location>
        <begin position="1"/>
        <end position="41"/>
    </location>
</feature>
<evidence type="ECO:0000313" key="8">
    <source>
        <dbReference type="Ensembl" id="ENSSLUP00000005949.1"/>
    </source>
</evidence>
<evidence type="ECO:0000259" key="7">
    <source>
        <dbReference type="PROSITE" id="PS50309"/>
    </source>
</evidence>
<reference evidence="8" key="1">
    <citation type="submission" date="2025-08" db="UniProtKB">
        <authorList>
            <consortium name="Ensembl"/>
        </authorList>
    </citation>
    <scope>IDENTIFICATION</scope>
</reference>
<dbReference type="GO" id="GO:0005930">
    <property type="term" value="C:axoneme"/>
    <property type="evidence" value="ECO:0007669"/>
    <property type="project" value="TreeGrafter"/>
</dbReference>
<feature type="compositionally biased region" description="Basic and acidic residues" evidence="6">
    <location>
        <begin position="1576"/>
        <end position="1594"/>
    </location>
</feature>
<feature type="region of interest" description="Disordered" evidence="6">
    <location>
        <begin position="1902"/>
        <end position="1957"/>
    </location>
</feature>
<keyword evidence="5" id="KW-0966">Cell projection</keyword>
<dbReference type="GO" id="GO:0043005">
    <property type="term" value="C:neuron projection"/>
    <property type="evidence" value="ECO:0007669"/>
    <property type="project" value="UniProtKB-ARBA"/>
</dbReference>
<feature type="compositionally biased region" description="Acidic residues" evidence="6">
    <location>
        <begin position="1149"/>
        <end position="1162"/>
    </location>
</feature>
<feature type="domain" description="Doublecortin" evidence="7">
    <location>
        <begin position="41"/>
        <end position="123"/>
    </location>
</feature>
<protein>
    <recommendedName>
        <fullName evidence="7">Doublecortin domain-containing protein</fullName>
    </recommendedName>
</protein>
<dbReference type="PROSITE" id="PS50309">
    <property type="entry name" value="DC"/>
    <property type="match status" value="2"/>
</dbReference>
<dbReference type="PANTHER" id="PTHR23005">
    <property type="entry name" value="RETINITIS PIGMENTOSA 1 PROTEIN"/>
    <property type="match status" value="1"/>
</dbReference>
<feature type="compositionally biased region" description="Acidic residues" evidence="6">
    <location>
        <begin position="1730"/>
        <end position="1754"/>
    </location>
</feature>
<organism evidence="8 9">
    <name type="scientific">Sander lucioperca</name>
    <name type="common">Pike-perch</name>
    <name type="synonym">Perca lucioperca</name>
    <dbReference type="NCBI Taxonomy" id="283035"/>
    <lineage>
        <taxon>Eukaryota</taxon>
        <taxon>Metazoa</taxon>
        <taxon>Chordata</taxon>
        <taxon>Craniata</taxon>
        <taxon>Vertebrata</taxon>
        <taxon>Euteleostomi</taxon>
        <taxon>Actinopterygii</taxon>
        <taxon>Neopterygii</taxon>
        <taxon>Teleostei</taxon>
        <taxon>Neoteleostei</taxon>
        <taxon>Acanthomorphata</taxon>
        <taxon>Eupercaria</taxon>
        <taxon>Perciformes</taxon>
        <taxon>Percoidei</taxon>
        <taxon>Percidae</taxon>
        <taxon>Luciopercinae</taxon>
        <taxon>Sander</taxon>
    </lineage>
</organism>
<feature type="compositionally biased region" description="Acidic residues" evidence="6">
    <location>
        <begin position="1595"/>
        <end position="1641"/>
    </location>
</feature>
<evidence type="ECO:0000256" key="5">
    <source>
        <dbReference type="ARBA" id="ARBA00023273"/>
    </source>
</evidence>
<dbReference type="InterPro" id="IPR036572">
    <property type="entry name" value="Doublecortin_dom_sf"/>
</dbReference>
<evidence type="ECO:0000256" key="1">
    <source>
        <dbReference type="ARBA" id="ARBA00004316"/>
    </source>
</evidence>
<feature type="compositionally biased region" description="Basic and acidic residues" evidence="6">
    <location>
        <begin position="1941"/>
        <end position="1956"/>
    </location>
</feature>
<feature type="compositionally biased region" description="Acidic residues" evidence="6">
    <location>
        <begin position="1418"/>
        <end position="1436"/>
    </location>
</feature>
<dbReference type="Ensembl" id="ENSSLUT00000006104.1">
    <property type="protein sequence ID" value="ENSSLUP00000005949.1"/>
    <property type="gene ID" value="ENSSLUG00000002625.1"/>
</dbReference>
<evidence type="ECO:0000256" key="2">
    <source>
        <dbReference type="ARBA" id="ARBA00004496"/>
    </source>
</evidence>
<proteinExistence type="predicted"/>
<dbReference type="Gene3D" id="3.10.20.230">
    <property type="entry name" value="Doublecortin domain"/>
    <property type="match status" value="2"/>
</dbReference>
<name>A0A8D0CRF4_SANLU</name>
<feature type="compositionally biased region" description="Basic and acidic residues" evidence="6">
    <location>
        <begin position="1642"/>
        <end position="1652"/>
    </location>
</feature>
<feature type="region of interest" description="Disordered" evidence="6">
    <location>
        <begin position="545"/>
        <end position="752"/>
    </location>
</feature>
<dbReference type="GO" id="GO:0060041">
    <property type="term" value="P:retina development in camera-type eye"/>
    <property type="evidence" value="ECO:0007669"/>
    <property type="project" value="TreeGrafter"/>
</dbReference>
<feature type="compositionally biased region" description="Basic and acidic residues" evidence="6">
    <location>
        <begin position="1671"/>
        <end position="1683"/>
    </location>
</feature>
<feature type="compositionally biased region" description="Polar residues" evidence="6">
    <location>
        <begin position="1914"/>
        <end position="1924"/>
    </location>
</feature>
<feature type="compositionally biased region" description="Low complexity" evidence="6">
    <location>
        <begin position="641"/>
        <end position="651"/>
    </location>
</feature>
<feature type="compositionally biased region" description="Acidic residues" evidence="6">
    <location>
        <begin position="1653"/>
        <end position="1670"/>
    </location>
</feature>
<feature type="compositionally biased region" description="Acidic residues" evidence="6">
    <location>
        <begin position="1688"/>
        <end position="1703"/>
    </location>
</feature>
<evidence type="ECO:0000313" key="9">
    <source>
        <dbReference type="Proteomes" id="UP000694568"/>
    </source>
</evidence>
<keyword evidence="3" id="KW-0963">Cytoplasm</keyword>
<feature type="compositionally biased region" description="Acidic residues" evidence="6">
    <location>
        <begin position="1263"/>
        <end position="1275"/>
    </location>
</feature>
<feature type="compositionally biased region" description="Polar residues" evidence="6">
    <location>
        <begin position="1793"/>
        <end position="1802"/>
    </location>
</feature>
<feature type="region of interest" description="Disordered" evidence="6">
    <location>
        <begin position="2079"/>
        <end position="2110"/>
    </location>
</feature>
<feature type="compositionally biased region" description="Acidic residues" evidence="6">
    <location>
        <begin position="1816"/>
        <end position="1828"/>
    </location>
</feature>
<dbReference type="GeneTree" id="ENSGT00940000154242"/>
<feature type="compositionally biased region" description="Basic and acidic residues" evidence="6">
    <location>
        <begin position="1384"/>
        <end position="1394"/>
    </location>
</feature>
<dbReference type="GO" id="GO:0035082">
    <property type="term" value="P:axoneme assembly"/>
    <property type="evidence" value="ECO:0007669"/>
    <property type="project" value="TreeGrafter"/>
</dbReference>
<feature type="compositionally biased region" description="Acidic residues" evidence="6">
    <location>
        <begin position="1450"/>
        <end position="1575"/>
    </location>
</feature>
<keyword evidence="4" id="KW-0677">Repeat</keyword>
<feature type="compositionally biased region" description="Acidic residues" evidence="6">
    <location>
        <begin position="1712"/>
        <end position="1721"/>
    </location>
</feature>
<dbReference type="GO" id="GO:0035556">
    <property type="term" value="P:intracellular signal transduction"/>
    <property type="evidence" value="ECO:0007669"/>
    <property type="project" value="InterPro"/>
</dbReference>
<feature type="compositionally biased region" description="Basic and acidic residues" evidence="6">
    <location>
        <begin position="1293"/>
        <end position="1308"/>
    </location>
</feature>
<dbReference type="PANTHER" id="PTHR23005:SF4">
    <property type="entry name" value="OXYGEN-REGULATED PROTEIN 1"/>
    <property type="match status" value="1"/>
</dbReference>
<feature type="compositionally biased region" description="Acidic residues" evidence="6">
    <location>
        <begin position="1328"/>
        <end position="1345"/>
    </location>
</feature>
<feature type="compositionally biased region" description="Acidic residues" evidence="6">
    <location>
        <begin position="1356"/>
        <end position="1383"/>
    </location>
</feature>
<dbReference type="InterPro" id="IPR003533">
    <property type="entry name" value="Doublecortin_dom"/>
</dbReference>
<dbReference type="SUPFAM" id="SSF89837">
    <property type="entry name" value="Doublecortin (DC)"/>
    <property type="match status" value="2"/>
</dbReference>
<feature type="region of interest" description="Disordered" evidence="6">
    <location>
        <begin position="1139"/>
        <end position="1839"/>
    </location>
</feature>
<feature type="domain" description="Doublecortin" evidence="7">
    <location>
        <begin position="148"/>
        <end position="228"/>
    </location>
</feature>
<feature type="compositionally biased region" description="Polar residues" evidence="6">
    <location>
        <begin position="659"/>
        <end position="695"/>
    </location>
</feature>
<dbReference type="GO" id="GO:0042461">
    <property type="term" value="P:photoreceptor cell development"/>
    <property type="evidence" value="ECO:0007669"/>
    <property type="project" value="TreeGrafter"/>
</dbReference>
<feature type="compositionally biased region" description="Polar residues" evidence="6">
    <location>
        <begin position="1200"/>
        <end position="1211"/>
    </location>
</feature>
<accession>A0A8D0CRF4</accession>
<keyword evidence="9" id="KW-1185">Reference proteome</keyword>
<feature type="compositionally biased region" description="Polar residues" evidence="6">
    <location>
        <begin position="18"/>
        <end position="41"/>
    </location>
</feature>
<feature type="compositionally biased region" description="Basic and acidic residues" evidence="6">
    <location>
        <begin position="1215"/>
        <end position="1262"/>
    </location>
</feature>
<feature type="compositionally biased region" description="Polar residues" evidence="6">
    <location>
        <begin position="599"/>
        <end position="619"/>
    </location>
</feature>
<comment type="subcellular location">
    <subcellularLocation>
        <location evidence="1">Cell projection</location>
    </subcellularLocation>
    <subcellularLocation>
        <location evidence="2">Cytoplasm</location>
    </subcellularLocation>
</comment>
<sequence length="2353" mass="261954">MSNTPVQEEAQEPPAQELSSGSGQTLPSRPLQPTSEPSSSKRVCFYKSGDYKFSGHRMVINARTFKTFDALLDALSKKVPLPFGVRTITTPRGTHLVKALDGLHDGGSYVCSDQKRVKPFNLDEVNRRQVPWNTTRPFSAGVAVRTPKRLVVIRNRDPTVKRTIVLQRRTAPTFDALLDYLSQILQFPVLKIFSTDGRRVSNYLAGLILCSGVVVAAGNEPFRLGNYSFQGAGQMAQVMYMDTVEPSMNFSLSSERYIVNQIKNSRNGSPNSHLLHHNGSFKTEVNHRHKSMETHGTGRVDNEHHAGIVPQDDDIEKSFRVNQDGSMTVEMKVRLTIKEEEMLHWTTTLSRSSLSKGTVCASISASGNSSLDINNGVAKDSSSFSEDETGAGVGFNDERAFEGYTSTALGKAKTGFKCTPTPGPPQVTKKASVESVKTVRESGVQKSTLGHYSYMERTPDGETTEGYCVVKHSSSSSSSSKRPIPKPRKTASVGAGNKGSHSSISSSGVAEVLQIQNNGMEVTETVMHIYESQGCYNNYFANEKHSADGEPSQCATPATENKPSIDSGQRSPSNDCDVDFSWQPPTTDSLQRQKEEMLSLSSEPTPTHEITATNSQIQETVRKDKTKRETKKKMIKPAQNQKSSTSTSSSGKKQKESIVSPSNNSKHSSPDKLSSNASVEKKALSSSESARSGQKSRGAEKPQIKKVSTDEKTPRKEEALKMTTPKRQNVSKAAAKYNGHNVNTPTGRPQMKKNMSDILQTKKSLYPDKKTISKPKVMTGNIIPSPKQSLQLSESFSMPSLNPSPSEIHQYVENWLEKVSPDPVPYTEEAIIAESEPRTKIVFQIGGDSELDENSECQTHQDEYYPSPGEAVKASVSCLSVPHCHETTALLHNERYVRGLCVSMPSVRDDPVHQENRLKPHKSAEAIVPADNEAPSSKSNILDSRAKIKPVLRELYSSIHCIRSASETNTTSNLEKSNSLPDFSTQVASVLGSSCKAFVSFLSVMTLRDNLTGSAPGDCTQSRSPSEAMLMLESLQKISAIEDEEELRASLTDLQSRASSQFRERWKDFQILRERLDSEPLSSKVSETEFALDLFSEGGDAFEDLDELMDELNMPQDLRAEISSTIQQAKSFYPVEDSTFVETERNQSDSEEDVETFVEECSDETKQSPEPDTTCMAEDTTQTKQDDDNGEIDNLKKMQSVYTEQAKMTTESEQEPDKESKISQTERDESLIEKENDKEEGEHIEDREVVNDREDGHTKEIVYDNDDDGDDGCGEETEKAEKEDAEEGAVTEVDVKGEEESEKEKGSVEEEEGSLQEVDGGAEGQMTVDEEEEGQKLEEAEEGLMDAEVQPAREDDSVEETDEREGVEETEEGEYEVDEEERGEECRTELRQGEEIEEEANAVIEKSDQGEEVGNIIEEVEEEEEEEDEDEADEVIGEPNEGEIVRNIEEVEEEEEEEEADEVVGETDEREEVGNIEEVEEEEEEEEEADEVIGETDEGEEVGNTEEAEEGKEQEADAFIDEVEEEGEEEEEEEEADEVIGETDEEEEVGDIEQAEEEEEEQETGAFTEDVEEEAEKCIEVENKEEEMKEVIEEKGEEDEENVVEERDEEEDEVVSEEDNEKEDEEEEEREQEVGEDGEDVEVIHIKERGTTDEEEEEDDIDKNIEEEERYGEGEESRKELEKTVNSLEEESEEEKEVVEEVEENMKTGQMLDEEEREDDEEHKSNESNDGLDEDEEQESKDEVQEENGTDDADSITSSTDGKKLLEEASYLQQQSSCDEANGDAKVAEHNTESSTKYSSEGQCEDDKGNGTDTVNELEIDEGGEPPEEGSSSLQHPAEISQELLDFVNSALQSSSLIFTYDTQGKIRIEPDNARVTQTKLTVIPKSRQDVLYGLKCLPSPSTSDLSDYRPETSESGGYKTQESVDIVTESGEEGSPFCRRKTDIPNRRTHAERANSKLSVAKRANTKLSVAKRANSKLSVASNTEVLQNAPFKSEGRISSDSGTKASKEDLSYFSAASSQKADAEPATETTRCISFTPEKDSDDGVLIDQGRWLLKENHLIRKSPPVSLGMYSHLDSTSIDTDQENTSKDSPSHWKSQHKPLEAISSSELEEMAKPLTPKCTYYNMPHGSDSDPFLDDSSVKSVKKDVSSVKGRGFRVSPTIDTSKTWSSAVAKARRTSSGGGRVLQSQDSLDTLPVRCGQYLQYIREITVSAKESRFDILLYFFIACLDSSRTLNLCNACSVITVDSLRVLTKDYCMPIENCLFCDKKIPKFIRQLLTKLVLAVIILIQYSINHVSFFRLCSYCNCKSLLKLLENSFSLTQLPRFVTGFLLKHSCVYLGHSLFGSICLKDD</sequence>
<feature type="compositionally biased region" description="Polar residues" evidence="6">
    <location>
        <begin position="553"/>
        <end position="574"/>
    </location>
</feature>
<evidence type="ECO:0000256" key="4">
    <source>
        <dbReference type="ARBA" id="ARBA00022737"/>
    </source>
</evidence>
<feature type="compositionally biased region" description="Basic and acidic residues" evidence="6">
    <location>
        <begin position="697"/>
        <end position="720"/>
    </location>
</feature>
<dbReference type="SMART" id="SM00537">
    <property type="entry name" value="DCX"/>
    <property type="match status" value="2"/>
</dbReference>
<dbReference type="Proteomes" id="UP000694568">
    <property type="component" value="Unplaced"/>
</dbReference>
<evidence type="ECO:0000256" key="6">
    <source>
        <dbReference type="SAM" id="MobiDB-lite"/>
    </source>
</evidence>
<feature type="region of interest" description="Disordered" evidence="6">
    <location>
        <begin position="470"/>
        <end position="507"/>
    </location>
</feature>
<dbReference type="Pfam" id="PF03607">
    <property type="entry name" value="DCX"/>
    <property type="match status" value="2"/>
</dbReference>
<reference evidence="8" key="2">
    <citation type="submission" date="2025-09" db="UniProtKB">
        <authorList>
            <consortium name="Ensembl"/>
        </authorList>
    </citation>
    <scope>IDENTIFICATION</scope>
</reference>
<feature type="region of interest" description="Disordered" evidence="6">
    <location>
        <begin position="2018"/>
        <end position="2042"/>
    </location>
</feature>
<dbReference type="FunFam" id="3.10.20.230:FF:000006">
    <property type="entry name" value="Oxygen-regulated protein 1"/>
    <property type="match status" value="1"/>
</dbReference>
<feature type="region of interest" description="Disordered" evidence="6">
    <location>
        <begin position="416"/>
        <end position="444"/>
    </location>
</feature>